<dbReference type="InterPro" id="IPR004893">
    <property type="entry name" value="NifW"/>
</dbReference>
<dbReference type="AlphaFoldDB" id="I0IS39"/>
<comment type="similarity">
    <text evidence="2 6">Belongs to the NifW family.</text>
</comment>
<evidence type="ECO:0000256" key="3">
    <source>
        <dbReference type="ARBA" id="ARBA00011284"/>
    </source>
</evidence>
<dbReference type="PATRIC" id="fig|1162668.3.peg.2872"/>
<dbReference type="GO" id="GO:0009399">
    <property type="term" value="P:nitrogen fixation"/>
    <property type="evidence" value="ECO:0007669"/>
    <property type="project" value="UniProtKB-UniRule"/>
</dbReference>
<dbReference type="OrthoDB" id="9811868at2"/>
<dbReference type="Pfam" id="PF03206">
    <property type="entry name" value="NifW"/>
    <property type="match status" value="1"/>
</dbReference>
<dbReference type="PIRSF" id="PIRSF005790">
    <property type="entry name" value="NifW"/>
    <property type="match status" value="1"/>
</dbReference>
<dbReference type="HOGENOM" id="CLU_145318_1_0_0"/>
<gene>
    <name evidence="6 7" type="primary">nifW</name>
    <name evidence="7" type="ordered locus">LFE_2417</name>
</gene>
<accession>I0IS39</accession>
<comment type="function">
    <text evidence="1 6">May protect the nitrogenase Fe-Mo protein from oxidative damage.</text>
</comment>
<evidence type="ECO:0000256" key="1">
    <source>
        <dbReference type="ARBA" id="ARBA00002247"/>
    </source>
</evidence>
<evidence type="ECO:0000313" key="8">
    <source>
        <dbReference type="Proteomes" id="UP000007382"/>
    </source>
</evidence>
<dbReference type="Proteomes" id="UP000007382">
    <property type="component" value="Chromosome"/>
</dbReference>
<reference evidence="8" key="2">
    <citation type="submission" date="2012-03" db="EMBL/GenBank/DDBJ databases">
        <title>The complete genome sequence of the pioneer microbe on fresh volcanic deposit, Leptospirillum ferrooxidans strain C2-3.</title>
        <authorList>
            <person name="Fujimura R."/>
            <person name="Sato Y."/>
            <person name="Nishizawa T."/>
            <person name="Nanba K."/>
            <person name="Oshima K."/>
            <person name="Hattori M."/>
            <person name="Kamijo T."/>
            <person name="Ohta H."/>
        </authorList>
    </citation>
    <scope>NUCLEOTIDE SEQUENCE [LARGE SCALE GENOMIC DNA]</scope>
    <source>
        <strain evidence="8">C2-3</strain>
    </source>
</reference>
<evidence type="ECO:0000256" key="4">
    <source>
        <dbReference type="ARBA" id="ARBA00016274"/>
    </source>
</evidence>
<comment type="subunit">
    <text evidence="3 6">Homotrimer; associates with NifD.</text>
</comment>
<protein>
    <recommendedName>
        <fullName evidence="4 6">Nitrogenase-stabilizing/protective protein NifW</fullName>
    </recommendedName>
</protein>
<dbReference type="KEGG" id="lfc:LFE_2417"/>
<dbReference type="STRING" id="1162668.LFE_2417"/>
<dbReference type="HAMAP" id="MF_00529">
    <property type="entry name" value="NifW"/>
    <property type="match status" value="1"/>
</dbReference>
<reference evidence="7 8" key="1">
    <citation type="journal article" date="2012" name="J. Bacteriol.">
        <title>Complete Genome Sequence of Leptospirillum ferrooxidans Strain C2-3, Isolated from a Fresh Volcanic Ash Deposit on the Island of Miyake, Japan.</title>
        <authorList>
            <person name="Fujimura R."/>
            <person name="Sato Y."/>
            <person name="Nishizawa T."/>
            <person name="Oshima K."/>
            <person name="Kim S.-W."/>
            <person name="Hattori M."/>
            <person name="Kamijo T."/>
            <person name="Ohta H."/>
        </authorList>
    </citation>
    <scope>NUCLEOTIDE SEQUENCE [LARGE SCALE GENOMIC DNA]</scope>
    <source>
        <strain evidence="7 8">C2-3</strain>
    </source>
</reference>
<evidence type="ECO:0000313" key="7">
    <source>
        <dbReference type="EMBL" id="BAM08088.1"/>
    </source>
</evidence>
<name>I0IS39_LEPFC</name>
<dbReference type="EMBL" id="AP012342">
    <property type="protein sequence ID" value="BAM08088.1"/>
    <property type="molecule type" value="Genomic_DNA"/>
</dbReference>
<evidence type="ECO:0000256" key="6">
    <source>
        <dbReference type="HAMAP-Rule" id="MF_00529"/>
    </source>
</evidence>
<dbReference type="RefSeq" id="WP_014450571.1">
    <property type="nucleotide sequence ID" value="NC_017094.1"/>
</dbReference>
<proteinExistence type="inferred from homology"/>
<organism evidence="7 8">
    <name type="scientific">Leptospirillum ferrooxidans (strain C2-3)</name>
    <dbReference type="NCBI Taxonomy" id="1162668"/>
    <lineage>
        <taxon>Bacteria</taxon>
        <taxon>Pseudomonadati</taxon>
        <taxon>Nitrospirota</taxon>
        <taxon>Nitrospiria</taxon>
        <taxon>Nitrospirales</taxon>
        <taxon>Nitrospiraceae</taxon>
        <taxon>Leptospirillum</taxon>
    </lineage>
</organism>
<sequence length="110" mass="13169">MVVWEEESRKLSAAEDYFHFFNVEFDPKVVHVNRLHILKKFGQFRDAIEKEWPSDGSPEQKREAYRRALEMAYETFLTATAQDEKLFKVFQHEAQVFNVEFHPEGTKDRD</sequence>
<keyword evidence="5 6" id="KW-0535">Nitrogen fixation</keyword>
<dbReference type="eggNOG" id="ENOG50330W8">
    <property type="taxonomic scope" value="Bacteria"/>
</dbReference>
<keyword evidence="8" id="KW-1185">Reference proteome</keyword>
<evidence type="ECO:0000256" key="2">
    <source>
        <dbReference type="ARBA" id="ARBA00008351"/>
    </source>
</evidence>
<evidence type="ECO:0000256" key="5">
    <source>
        <dbReference type="ARBA" id="ARBA00023231"/>
    </source>
</evidence>